<evidence type="ECO:0000313" key="3">
    <source>
        <dbReference type="Proteomes" id="UP000033140"/>
    </source>
</evidence>
<organism evidence="2 3">
    <name type="scientific">Saitoella complicata (strain BCRC 22490 / CBS 7301 / JCM 7358 / NBRC 10748 / NRRL Y-17804)</name>
    <dbReference type="NCBI Taxonomy" id="698492"/>
    <lineage>
        <taxon>Eukaryota</taxon>
        <taxon>Fungi</taxon>
        <taxon>Dikarya</taxon>
        <taxon>Ascomycota</taxon>
        <taxon>Taphrinomycotina</taxon>
        <taxon>Taphrinomycotina incertae sedis</taxon>
        <taxon>Saitoella</taxon>
    </lineage>
</organism>
<keyword evidence="1" id="KW-0472">Membrane</keyword>
<keyword evidence="1" id="KW-1133">Transmembrane helix</keyword>
<reference evidence="2 3" key="1">
    <citation type="journal article" date="2011" name="J. Gen. Appl. Microbiol.">
        <title>Draft genome sequencing of the enigmatic yeast Saitoella complicata.</title>
        <authorList>
            <person name="Nishida H."/>
            <person name="Hamamoto M."/>
            <person name="Sugiyama J."/>
        </authorList>
    </citation>
    <scope>NUCLEOTIDE SEQUENCE [LARGE SCALE GENOMIC DNA]</scope>
    <source>
        <strain evidence="2 3">NRRL Y-17804</strain>
    </source>
</reference>
<reference evidence="2 3" key="2">
    <citation type="journal article" date="2014" name="J. Gen. Appl. Microbiol.">
        <title>The early diverging ascomycetous budding yeast Saitoella complicata has three histone deacetylases belonging to the Clr6, Hos2, and Rpd3 lineages.</title>
        <authorList>
            <person name="Nishida H."/>
            <person name="Matsumoto T."/>
            <person name="Kondo S."/>
            <person name="Hamamoto M."/>
            <person name="Yoshikawa H."/>
        </authorList>
    </citation>
    <scope>NUCLEOTIDE SEQUENCE [LARGE SCALE GENOMIC DNA]</scope>
    <source>
        <strain evidence="2 3">NRRL Y-17804</strain>
    </source>
</reference>
<sequence>MGVNLFSVQGCYSYIAFTFVFTVVIPNAKLVLRKYIYLVHLQPRRRRHSTVAARTRCRTRRRWRRLRIRTGSRGSTRSTTWSRRLRTGSSGLLLVVSSISSGIILTCPSTRRSTSSGTFSTRSTACRGLLLSSSVVLVIVRHIRLVASIRSIRVLPISIRCIRIRSTTCTPSGRTRRRRSRARTGCSIPLALALALAVLTVIIPSTSMTTVIILLTRLEFVLFVRILHSFEEVLAHLFCALDALCVRAGDVEEHGFVGFAADGLFDEAGALTFDLNAHAGFALDVFDVGTL</sequence>
<dbReference type="EMBL" id="BACD03000019">
    <property type="protein sequence ID" value="GAO49072.1"/>
    <property type="molecule type" value="Genomic_DNA"/>
</dbReference>
<proteinExistence type="predicted"/>
<accession>A0A0E9NGR1</accession>
<feature type="transmembrane region" description="Helical" evidence="1">
    <location>
        <begin position="12"/>
        <end position="32"/>
    </location>
</feature>
<reference evidence="2 3" key="3">
    <citation type="journal article" date="2015" name="Genome Announc.">
        <title>Draft Genome Sequence of the Archiascomycetous Yeast Saitoella complicata.</title>
        <authorList>
            <person name="Yamauchi K."/>
            <person name="Kondo S."/>
            <person name="Hamamoto M."/>
            <person name="Takahashi Y."/>
            <person name="Ogura Y."/>
            <person name="Hayashi T."/>
            <person name="Nishida H."/>
        </authorList>
    </citation>
    <scope>NUCLEOTIDE SEQUENCE [LARGE SCALE GENOMIC DNA]</scope>
    <source>
        <strain evidence="2 3">NRRL Y-17804</strain>
    </source>
</reference>
<keyword evidence="3" id="KW-1185">Reference proteome</keyword>
<name>A0A0E9NGR1_SAICN</name>
<dbReference type="AlphaFoldDB" id="A0A0E9NGR1"/>
<comment type="caution">
    <text evidence="2">The sequence shown here is derived from an EMBL/GenBank/DDBJ whole genome shotgun (WGS) entry which is preliminary data.</text>
</comment>
<evidence type="ECO:0000313" key="2">
    <source>
        <dbReference type="EMBL" id="GAO49072.1"/>
    </source>
</evidence>
<protein>
    <submittedName>
        <fullName evidence="2">Uncharacterized protein</fullName>
    </submittedName>
</protein>
<evidence type="ECO:0000256" key="1">
    <source>
        <dbReference type="SAM" id="Phobius"/>
    </source>
</evidence>
<dbReference type="Proteomes" id="UP000033140">
    <property type="component" value="Unassembled WGS sequence"/>
</dbReference>
<gene>
    <name evidence="2" type="ORF">G7K_3231-t1</name>
</gene>
<keyword evidence="1" id="KW-0812">Transmembrane</keyword>
<feature type="transmembrane region" description="Helical" evidence="1">
    <location>
        <begin position="184"/>
        <end position="203"/>
    </location>
</feature>